<protein>
    <submittedName>
        <fullName evidence="2">Uncharacterized protein</fullName>
    </submittedName>
</protein>
<keyword evidence="1" id="KW-0472">Membrane</keyword>
<dbReference type="AlphaFoldDB" id="A0AAE0Y076"/>
<reference evidence="2" key="1">
    <citation type="journal article" date="2023" name="G3 (Bethesda)">
        <title>A reference genome for the long-term kleptoplast-retaining sea slug Elysia crispata morphotype clarki.</title>
        <authorList>
            <person name="Eastman K.E."/>
            <person name="Pendleton A.L."/>
            <person name="Shaikh M.A."/>
            <person name="Suttiyut T."/>
            <person name="Ogas R."/>
            <person name="Tomko P."/>
            <person name="Gavelis G."/>
            <person name="Widhalm J.R."/>
            <person name="Wisecaver J.H."/>
        </authorList>
    </citation>
    <scope>NUCLEOTIDE SEQUENCE</scope>
    <source>
        <strain evidence="2">ECLA1</strain>
    </source>
</reference>
<organism evidence="2 3">
    <name type="scientific">Elysia crispata</name>
    <name type="common">lettuce slug</name>
    <dbReference type="NCBI Taxonomy" id="231223"/>
    <lineage>
        <taxon>Eukaryota</taxon>
        <taxon>Metazoa</taxon>
        <taxon>Spiralia</taxon>
        <taxon>Lophotrochozoa</taxon>
        <taxon>Mollusca</taxon>
        <taxon>Gastropoda</taxon>
        <taxon>Heterobranchia</taxon>
        <taxon>Euthyneura</taxon>
        <taxon>Panpulmonata</taxon>
        <taxon>Sacoglossa</taxon>
        <taxon>Placobranchoidea</taxon>
        <taxon>Plakobranchidae</taxon>
        <taxon>Elysia</taxon>
    </lineage>
</organism>
<accession>A0AAE0Y076</accession>
<name>A0AAE0Y076_9GAST</name>
<keyword evidence="1" id="KW-1133">Transmembrane helix</keyword>
<comment type="caution">
    <text evidence="2">The sequence shown here is derived from an EMBL/GenBank/DDBJ whole genome shotgun (WGS) entry which is preliminary data.</text>
</comment>
<evidence type="ECO:0000313" key="3">
    <source>
        <dbReference type="Proteomes" id="UP001283361"/>
    </source>
</evidence>
<dbReference type="Proteomes" id="UP001283361">
    <property type="component" value="Unassembled WGS sequence"/>
</dbReference>
<evidence type="ECO:0000256" key="1">
    <source>
        <dbReference type="SAM" id="Phobius"/>
    </source>
</evidence>
<keyword evidence="1" id="KW-0812">Transmembrane</keyword>
<keyword evidence="3" id="KW-1185">Reference proteome</keyword>
<dbReference type="EMBL" id="JAWDGP010007214">
    <property type="protein sequence ID" value="KAK3727999.1"/>
    <property type="molecule type" value="Genomic_DNA"/>
</dbReference>
<feature type="transmembrane region" description="Helical" evidence="1">
    <location>
        <begin position="36"/>
        <end position="55"/>
    </location>
</feature>
<evidence type="ECO:0000313" key="2">
    <source>
        <dbReference type="EMBL" id="KAK3727999.1"/>
    </source>
</evidence>
<proteinExistence type="predicted"/>
<gene>
    <name evidence="2" type="ORF">RRG08_008078</name>
</gene>
<sequence length="75" mass="8476">MSTGDKSQRVAPPTVLDFFVIFFKCRLQSSEEPSTALPNILIICCPATSFVIFLFRTPSNKSELRNRSTTSRDNF</sequence>